<organism evidence="2 3">
    <name type="scientific">Hypsibius exemplaris</name>
    <name type="common">Freshwater tardigrade</name>
    <dbReference type="NCBI Taxonomy" id="2072580"/>
    <lineage>
        <taxon>Eukaryota</taxon>
        <taxon>Metazoa</taxon>
        <taxon>Ecdysozoa</taxon>
        <taxon>Tardigrada</taxon>
        <taxon>Eutardigrada</taxon>
        <taxon>Parachela</taxon>
        <taxon>Hypsibioidea</taxon>
        <taxon>Hypsibiidae</taxon>
        <taxon>Hypsibius</taxon>
    </lineage>
</organism>
<gene>
    <name evidence="2" type="ORF">BV898_11792</name>
</gene>
<evidence type="ECO:0000313" key="2">
    <source>
        <dbReference type="EMBL" id="OQV14021.1"/>
    </source>
</evidence>
<keyword evidence="3" id="KW-1185">Reference proteome</keyword>
<reference evidence="3" key="1">
    <citation type="submission" date="2017-01" db="EMBL/GenBank/DDBJ databases">
        <title>Comparative genomics of anhydrobiosis in the tardigrade Hypsibius dujardini.</title>
        <authorList>
            <person name="Yoshida Y."/>
            <person name="Koutsovoulos G."/>
            <person name="Laetsch D."/>
            <person name="Stevens L."/>
            <person name="Kumar S."/>
            <person name="Horikawa D."/>
            <person name="Ishino K."/>
            <person name="Komine S."/>
            <person name="Tomita M."/>
            <person name="Blaxter M."/>
            <person name="Arakawa K."/>
        </authorList>
    </citation>
    <scope>NUCLEOTIDE SEQUENCE [LARGE SCALE GENOMIC DNA]</scope>
    <source>
        <strain evidence="3">Z151</strain>
    </source>
</reference>
<proteinExistence type="predicted"/>
<accession>A0A1W0WFQ3</accession>
<comment type="caution">
    <text evidence="2">The sequence shown here is derived from an EMBL/GenBank/DDBJ whole genome shotgun (WGS) entry which is preliminary data.</text>
</comment>
<name>A0A1W0WFQ3_HYPEX</name>
<sequence length="85" mass="9329">MQGTCYGAATRLGSSRIVEPRGAPRVRATGQVQHLLERFVDAPPSARRASKQELKGGEKGPGMGSRTQEDGNDSRIDLWFYAQLR</sequence>
<dbReference type="Proteomes" id="UP000192578">
    <property type="component" value="Unassembled WGS sequence"/>
</dbReference>
<protein>
    <submittedName>
        <fullName evidence="2">Uncharacterized protein</fullName>
    </submittedName>
</protein>
<feature type="region of interest" description="Disordered" evidence="1">
    <location>
        <begin position="43"/>
        <end position="74"/>
    </location>
</feature>
<dbReference type="AlphaFoldDB" id="A0A1W0WFQ3"/>
<dbReference type="EMBL" id="MTYJ01000112">
    <property type="protein sequence ID" value="OQV14021.1"/>
    <property type="molecule type" value="Genomic_DNA"/>
</dbReference>
<evidence type="ECO:0000256" key="1">
    <source>
        <dbReference type="SAM" id="MobiDB-lite"/>
    </source>
</evidence>
<evidence type="ECO:0000313" key="3">
    <source>
        <dbReference type="Proteomes" id="UP000192578"/>
    </source>
</evidence>